<reference evidence="3 4" key="1">
    <citation type="submission" date="2018-09" db="EMBL/GenBank/DDBJ databases">
        <title>whole genome sequence of T. equiperdum IVM-t1 strain.</title>
        <authorList>
            <person name="Suganuma K."/>
        </authorList>
    </citation>
    <scope>NUCLEOTIDE SEQUENCE [LARGE SCALE GENOMIC DNA]</scope>
    <source>
        <strain evidence="3 4">IVM-t1</strain>
    </source>
</reference>
<dbReference type="AlphaFoldDB" id="A0A3L6LC05"/>
<dbReference type="InterPro" id="IPR002164">
    <property type="entry name" value="NAP_family"/>
</dbReference>
<name>A0A3L6LC05_9TRYP</name>
<feature type="compositionally biased region" description="Acidic residues" evidence="2">
    <location>
        <begin position="92"/>
        <end position="101"/>
    </location>
</feature>
<evidence type="ECO:0000256" key="2">
    <source>
        <dbReference type="SAM" id="MobiDB-lite"/>
    </source>
</evidence>
<accession>A0A3L6LC05</accession>
<feature type="region of interest" description="Disordered" evidence="2">
    <location>
        <begin position="153"/>
        <end position="222"/>
    </location>
</feature>
<evidence type="ECO:0000313" key="3">
    <source>
        <dbReference type="EMBL" id="RHW74204.1"/>
    </source>
</evidence>
<gene>
    <name evidence="3" type="ORF">DPX39_010024400</name>
</gene>
<dbReference type="GO" id="GO:0005634">
    <property type="term" value="C:nucleus"/>
    <property type="evidence" value="ECO:0007669"/>
    <property type="project" value="InterPro"/>
</dbReference>
<dbReference type="GO" id="GO:0006334">
    <property type="term" value="P:nucleosome assembly"/>
    <property type="evidence" value="ECO:0007669"/>
    <property type="project" value="InterPro"/>
</dbReference>
<protein>
    <submittedName>
        <fullName evidence="3">Nucleosome assembly protein (NAP)</fullName>
    </submittedName>
</protein>
<dbReference type="InterPro" id="IPR037231">
    <property type="entry name" value="NAP-like_sf"/>
</dbReference>
<comment type="similarity">
    <text evidence="1">Belongs to the nucleosome assembly protein (NAP) family.</text>
</comment>
<dbReference type="Proteomes" id="UP000266743">
    <property type="component" value="Chromosome 1"/>
</dbReference>
<evidence type="ECO:0000313" key="4">
    <source>
        <dbReference type="Proteomes" id="UP000266743"/>
    </source>
</evidence>
<dbReference type="Gene3D" id="3.30.1120.90">
    <property type="entry name" value="Nucleosome assembly protein"/>
    <property type="match status" value="1"/>
</dbReference>
<dbReference type="PANTHER" id="PTHR11875">
    <property type="entry name" value="TESTIS-SPECIFIC Y-ENCODED PROTEIN"/>
    <property type="match status" value="1"/>
</dbReference>
<proteinExistence type="inferred from homology"/>
<evidence type="ECO:0000256" key="1">
    <source>
        <dbReference type="ARBA" id="ARBA00009947"/>
    </source>
</evidence>
<feature type="region of interest" description="Disordered" evidence="2">
    <location>
        <begin position="296"/>
        <end position="317"/>
    </location>
</feature>
<sequence>MGSSAAPYNSAVCAVQKLINKLEDEMHGAVTKVLVENNIKLNEHYSARHEVITNAIKNGKLPTTFWADAIIAILRDAHVEEDRDGSRAAGNDADDDDDDDGNQLGTFDEALLRKYLKDMMVTYKETGSRLSLTFSPNPFFEETELWIEENQLNSEGSKNNDDDNNNNNDSDGGGGGDFYKTYEVSDITWKPDHGPNFDDNDGDGGGGEKRSGSKRGRSNMDPTRHGWSFLNMFSKIPPHPLDDYYDDDFYDDNDDDDDDDKEWIEEAIDIWEEDMDEREQLFRFLVREVWSDPLEAAAEKGSDNGAGTSPEKPNKHE</sequence>
<organism evidence="3 4">
    <name type="scientific">Trypanosoma brucei equiperdum</name>
    <dbReference type="NCBI Taxonomy" id="630700"/>
    <lineage>
        <taxon>Eukaryota</taxon>
        <taxon>Discoba</taxon>
        <taxon>Euglenozoa</taxon>
        <taxon>Kinetoplastea</taxon>
        <taxon>Metakinetoplastina</taxon>
        <taxon>Trypanosomatida</taxon>
        <taxon>Trypanosomatidae</taxon>
        <taxon>Trypanosoma</taxon>
    </lineage>
</organism>
<dbReference type="EMBL" id="QSBY01000001">
    <property type="protein sequence ID" value="RHW74204.1"/>
    <property type="molecule type" value="Genomic_DNA"/>
</dbReference>
<feature type="region of interest" description="Disordered" evidence="2">
    <location>
        <begin position="81"/>
        <end position="104"/>
    </location>
</feature>
<comment type="caution">
    <text evidence="3">The sequence shown here is derived from an EMBL/GenBank/DDBJ whole genome shotgun (WGS) entry which is preliminary data.</text>
</comment>
<dbReference type="SUPFAM" id="SSF143113">
    <property type="entry name" value="NAP-like"/>
    <property type="match status" value="1"/>
</dbReference>